<dbReference type="Proteomes" id="UP000775213">
    <property type="component" value="Unassembled WGS sequence"/>
</dbReference>
<keyword evidence="2" id="KW-1185">Reference proteome</keyword>
<reference evidence="1 2" key="1">
    <citation type="journal article" date="2021" name="Hortic Res">
        <title>Chromosome-scale assembly of the Dendrobium chrysotoxum genome enhances the understanding of orchid evolution.</title>
        <authorList>
            <person name="Zhang Y."/>
            <person name="Zhang G.Q."/>
            <person name="Zhang D."/>
            <person name="Liu X.D."/>
            <person name="Xu X.Y."/>
            <person name="Sun W.H."/>
            <person name="Yu X."/>
            <person name="Zhu X."/>
            <person name="Wang Z.W."/>
            <person name="Zhao X."/>
            <person name="Zhong W.Y."/>
            <person name="Chen H."/>
            <person name="Yin W.L."/>
            <person name="Huang T."/>
            <person name="Niu S.C."/>
            <person name="Liu Z.J."/>
        </authorList>
    </citation>
    <scope>NUCLEOTIDE SEQUENCE [LARGE SCALE GENOMIC DNA]</scope>
    <source>
        <strain evidence="1">Lindl</strain>
    </source>
</reference>
<gene>
    <name evidence="1" type="ORF">IEQ34_002847</name>
</gene>
<dbReference type="AlphaFoldDB" id="A0AAV7HI39"/>
<organism evidence="1 2">
    <name type="scientific">Dendrobium chrysotoxum</name>
    <name type="common">Orchid</name>
    <dbReference type="NCBI Taxonomy" id="161865"/>
    <lineage>
        <taxon>Eukaryota</taxon>
        <taxon>Viridiplantae</taxon>
        <taxon>Streptophyta</taxon>
        <taxon>Embryophyta</taxon>
        <taxon>Tracheophyta</taxon>
        <taxon>Spermatophyta</taxon>
        <taxon>Magnoliopsida</taxon>
        <taxon>Liliopsida</taxon>
        <taxon>Asparagales</taxon>
        <taxon>Orchidaceae</taxon>
        <taxon>Epidendroideae</taxon>
        <taxon>Malaxideae</taxon>
        <taxon>Dendrobiinae</taxon>
        <taxon>Dendrobium</taxon>
    </lineage>
</organism>
<evidence type="ECO:0000313" key="2">
    <source>
        <dbReference type="Proteomes" id="UP000775213"/>
    </source>
</evidence>
<protein>
    <submittedName>
        <fullName evidence="1">Uncharacterized protein</fullName>
    </submittedName>
</protein>
<name>A0AAV7HI39_DENCH</name>
<comment type="caution">
    <text evidence="1">The sequence shown here is derived from an EMBL/GenBank/DDBJ whole genome shotgun (WGS) entry which is preliminary data.</text>
</comment>
<accession>A0AAV7HI39</accession>
<sequence>MVFKDNRALSCLIAGSYRTKPVCELLQLQGGTGQMRNFRHNKLLKARNEDWPPPKQPEVAPMLVIQTLYIIVNANFKGFLAFYGLPYVPQTIEEDIEVTTTRPEGITLPFPEGVQFELLTLPVDKRAIGDGDGFTAYWQKEASDARTALWALPDLEKPQEWRRNNPNPREHRREATILFTDSDSVGNTRITKY</sequence>
<dbReference type="EMBL" id="JAGFBR010000004">
    <property type="protein sequence ID" value="KAH0467814.1"/>
    <property type="molecule type" value="Genomic_DNA"/>
</dbReference>
<evidence type="ECO:0000313" key="1">
    <source>
        <dbReference type="EMBL" id="KAH0467814.1"/>
    </source>
</evidence>
<proteinExistence type="predicted"/>